<feature type="transmembrane region" description="Helical" evidence="12">
    <location>
        <begin position="120"/>
        <end position="140"/>
    </location>
</feature>
<dbReference type="InterPro" id="IPR004338">
    <property type="entry name" value="NqrB/RnfD"/>
</dbReference>
<dbReference type="EMBL" id="BAABIQ010000022">
    <property type="protein sequence ID" value="GAA4789909.1"/>
    <property type="molecule type" value="Genomic_DNA"/>
</dbReference>
<evidence type="ECO:0000256" key="6">
    <source>
        <dbReference type="ARBA" id="ARBA00022630"/>
    </source>
</evidence>
<keyword evidence="6" id="KW-0285">Flavoprotein</keyword>
<keyword evidence="9" id="KW-1278">Translocase</keyword>
<feature type="transmembrane region" description="Helical" evidence="12">
    <location>
        <begin position="67"/>
        <end position="84"/>
    </location>
</feature>
<protein>
    <submittedName>
        <fullName evidence="13">RnfABCDGE type electron transport complex subunit D</fullName>
    </submittedName>
</protein>
<evidence type="ECO:0000313" key="14">
    <source>
        <dbReference type="Proteomes" id="UP001501411"/>
    </source>
</evidence>
<feature type="transmembrane region" description="Helical" evidence="12">
    <location>
        <begin position="170"/>
        <end position="193"/>
    </location>
</feature>
<proteinExistence type="inferred from homology"/>
<accession>A0ABP9B3K3</accession>
<evidence type="ECO:0000256" key="7">
    <source>
        <dbReference type="ARBA" id="ARBA00022643"/>
    </source>
</evidence>
<evidence type="ECO:0000256" key="2">
    <source>
        <dbReference type="ARBA" id="ARBA00009261"/>
    </source>
</evidence>
<evidence type="ECO:0000256" key="8">
    <source>
        <dbReference type="ARBA" id="ARBA00022692"/>
    </source>
</evidence>
<evidence type="ECO:0000256" key="12">
    <source>
        <dbReference type="SAM" id="Phobius"/>
    </source>
</evidence>
<feature type="transmembrane region" description="Helical" evidence="12">
    <location>
        <begin position="42"/>
        <end position="62"/>
    </location>
</feature>
<comment type="caution">
    <text evidence="13">The sequence shown here is derived from an EMBL/GenBank/DDBJ whole genome shotgun (WGS) entry which is preliminary data.</text>
</comment>
<evidence type="ECO:0000256" key="5">
    <source>
        <dbReference type="ARBA" id="ARBA00022553"/>
    </source>
</evidence>
<keyword evidence="4" id="KW-1003">Cell membrane</keyword>
<organism evidence="13 14">
    <name type="scientific">Olivibacter ginsenosidimutans</name>
    <dbReference type="NCBI Taxonomy" id="1176537"/>
    <lineage>
        <taxon>Bacteria</taxon>
        <taxon>Pseudomonadati</taxon>
        <taxon>Bacteroidota</taxon>
        <taxon>Sphingobacteriia</taxon>
        <taxon>Sphingobacteriales</taxon>
        <taxon>Sphingobacteriaceae</taxon>
        <taxon>Olivibacter</taxon>
    </lineage>
</organism>
<gene>
    <name evidence="13" type="ORF">GCM10023231_17320</name>
</gene>
<keyword evidence="14" id="KW-1185">Reference proteome</keyword>
<feature type="transmembrane region" description="Helical" evidence="12">
    <location>
        <begin position="12"/>
        <end position="36"/>
    </location>
</feature>
<evidence type="ECO:0000256" key="3">
    <source>
        <dbReference type="ARBA" id="ARBA00022448"/>
    </source>
</evidence>
<keyword evidence="7" id="KW-0288">FMN</keyword>
<comment type="similarity">
    <text evidence="2">Belongs to the alanine or glycine:cation symporter (AGCS) (TC 2.A.25) family.</text>
</comment>
<feature type="transmembrane region" description="Helical" evidence="12">
    <location>
        <begin position="223"/>
        <end position="240"/>
    </location>
</feature>
<keyword evidence="11 12" id="KW-0472">Membrane</keyword>
<evidence type="ECO:0000256" key="9">
    <source>
        <dbReference type="ARBA" id="ARBA00022967"/>
    </source>
</evidence>
<keyword evidence="8 12" id="KW-0812">Transmembrane</keyword>
<dbReference type="RefSeq" id="WP_345231370.1">
    <property type="nucleotide sequence ID" value="NZ_BAABIQ010000022.1"/>
</dbReference>
<feature type="transmembrane region" description="Helical" evidence="12">
    <location>
        <begin position="90"/>
        <end position="108"/>
    </location>
</feature>
<comment type="subcellular location">
    <subcellularLocation>
        <location evidence="1">Cell membrane</location>
        <topology evidence="1">Multi-pass membrane protein</topology>
    </subcellularLocation>
</comment>
<name>A0ABP9B3K3_9SPHI</name>
<evidence type="ECO:0000256" key="10">
    <source>
        <dbReference type="ARBA" id="ARBA00022989"/>
    </source>
</evidence>
<sequence length="362" mass="39944">MKVSPFITAKTNIQAVMLDVIIALVPLAAVAIYAFGTRATTVLGYSLLSCVITDLLFGYLFLNRRKWLPDGAAVITALLLAFTLSPLTPWYLVVFGGILAILFGKILWGGLGKNIFNPALVGREFMTAFFPAIMSDGVLWNTKLFVESTNAGIRTLTDNPQLRELLSTLIYNPSGALGEYSLLALALGGIYLLLRSRISWHIPVVFLFSLMLIQNILPIEGSANFSLGGLLLGAIFMATDMPTSPTQAKAKIYFGAMLGVVVAVMLSSGINNVYLSYGILLMNAFSAQINSLFMPTAWGHKPDRGFIKWETIAKQTLIILLACFAIISLRKANLIHYLIYLFALYTILKFYYHHQFKTNELF</sequence>
<dbReference type="PANTHER" id="PTHR30578:SF0">
    <property type="entry name" value="ION-TRANSLOCATING OXIDOREDUCTASE COMPLEX SUBUNIT D"/>
    <property type="match status" value="1"/>
</dbReference>
<reference evidence="14" key="1">
    <citation type="journal article" date="2019" name="Int. J. Syst. Evol. Microbiol.">
        <title>The Global Catalogue of Microorganisms (GCM) 10K type strain sequencing project: providing services to taxonomists for standard genome sequencing and annotation.</title>
        <authorList>
            <consortium name="The Broad Institute Genomics Platform"/>
            <consortium name="The Broad Institute Genome Sequencing Center for Infectious Disease"/>
            <person name="Wu L."/>
            <person name="Ma J."/>
        </authorList>
    </citation>
    <scope>NUCLEOTIDE SEQUENCE [LARGE SCALE GENOMIC DNA]</scope>
    <source>
        <strain evidence="14">JCM 18200</strain>
    </source>
</reference>
<dbReference type="Proteomes" id="UP001501411">
    <property type="component" value="Unassembled WGS sequence"/>
</dbReference>
<keyword evidence="10 12" id="KW-1133">Transmembrane helix</keyword>
<feature type="transmembrane region" description="Helical" evidence="12">
    <location>
        <begin position="335"/>
        <end position="352"/>
    </location>
</feature>
<feature type="transmembrane region" description="Helical" evidence="12">
    <location>
        <begin position="276"/>
        <end position="299"/>
    </location>
</feature>
<keyword evidence="5" id="KW-0597">Phosphoprotein</keyword>
<evidence type="ECO:0000313" key="13">
    <source>
        <dbReference type="EMBL" id="GAA4789909.1"/>
    </source>
</evidence>
<keyword evidence="3" id="KW-0813">Transport</keyword>
<evidence type="ECO:0000256" key="1">
    <source>
        <dbReference type="ARBA" id="ARBA00004651"/>
    </source>
</evidence>
<feature type="transmembrane region" description="Helical" evidence="12">
    <location>
        <begin position="252"/>
        <end position="270"/>
    </location>
</feature>
<dbReference type="Pfam" id="PF03116">
    <property type="entry name" value="NQR2_RnfD_RnfE"/>
    <property type="match status" value="1"/>
</dbReference>
<dbReference type="InterPro" id="IPR001463">
    <property type="entry name" value="Na/Ala_symport"/>
</dbReference>
<dbReference type="PRINTS" id="PR00175">
    <property type="entry name" value="NAALASMPORT"/>
</dbReference>
<evidence type="ECO:0000256" key="11">
    <source>
        <dbReference type="ARBA" id="ARBA00023136"/>
    </source>
</evidence>
<evidence type="ECO:0000256" key="4">
    <source>
        <dbReference type="ARBA" id="ARBA00022475"/>
    </source>
</evidence>
<feature type="transmembrane region" description="Helical" evidence="12">
    <location>
        <begin position="311"/>
        <end position="329"/>
    </location>
</feature>
<dbReference type="PANTHER" id="PTHR30578">
    <property type="entry name" value="ELECTRON TRANSPORT COMPLEX PROTEIN RNFD"/>
    <property type="match status" value="1"/>
</dbReference>